<organism evidence="2 3">
    <name type="scientific">Didymodactylos carnosus</name>
    <dbReference type="NCBI Taxonomy" id="1234261"/>
    <lineage>
        <taxon>Eukaryota</taxon>
        <taxon>Metazoa</taxon>
        <taxon>Spiralia</taxon>
        <taxon>Gnathifera</taxon>
        <taxon>Rotifera</taxon>
        <taxon>Eurotatoria</taxon>
        <taxon>Bdelloidea</taxon>
        <taxon>Philodinida</taxon>
        <taxon>Philodinidae</taxon>
        <taxon>Didymodactylos</taxon>
    </lineage>
</organism>
<name>A0A8S2XN58_9BILA</name>
<evidence type="ECO:0000313" key="3">
    <source>
        <dbReference type="Proteomes" id="UP000682733"/>
    </source>
</evidence>
<protein>
    <submittedName>
        <fullName evidence="2">Uncharacterized protein</fullName>
    </submittedName>
</protein>
<dbReference type="EMBL" id="CAJOBA010096487">
    <property type="protein sequence ID" value="CAF4504963.1"/>
    <property type="molecule type" value="Genomic_DNA"/>
</dbReference>
<gene>
    <name evidence="1" type="ORF">OVA965_LOCUS44987</name>
    <name evidence="2" type="ORF">TMI583_LOCUS48115</name>
</gene>
<reference evidence="2" key="1">
    <citation type="submission" date="2021-02" db="EMBL/GenBank/DDBJ databases">
        <authorList>
            <person name="Nowell W R."/>
        </authorList>
    </citation>
    <scope>NUCLEOTIDE SEQUENCE</scope>
</reference>
<sequence>MSDAEIIHHSQTHNIRKTSLIMQKAIAEDVKSRENRLLDLCSLKFRSLNELEVLHSKNFYNKVERYIIDYYGKLTLRVDEIFR</sequence>
<proteinExistence type="predicted"/>
<dbReference type="Proteomes" id="UP000677228">
    <property type="component" value="Unassembled WGS sequence"/>
</dbReference>
<dbReference type="EMBL" id="CAJNOK010067410">
    <property type="protein sequence ID" value="CAF1654247.1"/>
    <property type="molecule type" value="Genomic_DNA"/>
</dbReference>
<evidence type="ECO:0000313" key="2">
    <source>
        <dbReference type="EMBL" id="CAF4504963.1"/>
    </source>
</evidence>
<feature type="non-terminal residue" evidence="2">
    <location>
        <position position="1"/>
    </location>
</feature>
<accession>A0A8S2XN58</accession>
<evidence type="ECO:0000313" key="1">
    <source>
        <dbReference type="EMBL" id="CAF1654247.1"/>
    </source>
</evidence>
<comment type="caution">
    <text evidence="2">The sequence shown here is derived from an EMBL/GenBank/DDBJ whole genome shotgun (WGS) entry which is preliminary data.</text>
</comment>
<dbReference type="Proteomes" id="UP000682733">
    <property type="component" value="Unassembled WGS sequence"/>
</dbReference>
<dbReference type="AlphaFoldDB" id="A0A8S2XN58"/>